<dbReference type="OrthoDB" id="9803986at2"/>
<reference evidence="2" key="1">
    <citation type="submission" date="2016-10" db="EMBL/GenBank/DDBJ databases">
        <authorList>
            <person name="Varghese N."/>
            <person name="Submissions S."/>
        </authorList>
    </citation>
    <scope>NUCLEOTIDE SEQUENCE [LARGE SCALE GENOMIC DNA]</scope>
    <source>
        <strain evidence="2">DSM 173</strain>
    </source>
</reference>
<evidence type="ECO:0000313" key="1">
    <source>
        <dbReference type="EMBL" id="SDY03456.1"/>
    </source>
</evidence>
<dbReference type="STRING" id="61595.SAMN05421644_12529"/>
<dbReference type="PANTHER" id="PTHR36931:SF1">
    <property type="entry name" value="UPF0153 PROTEIN YEIW"/>
    <property type="match status" value="1"/>
</dbReference>
<dbReference type="PANTHER" id="PTHR36931">
    <property type="entry name" value="UPF0153 PROTEIN YEIW"/>
    <property type="match status" value="1"/>
</dbReference>
<evidence type="ECO:0000313" key="2">
    <source>
        <dbReference type="Proteomes" id="UP000198672"/>
    </source>
</evidence>
<dbReference type="Pfam" id="PF03692">
    <property type="entry name" value="CxxCxxCC"/>
    <property type="match status" value="1"/>
</dbReference>
<dbReference type="AlphaFoldDB" id="A0A1H3GJG1"/>
<dbReference type="EMBL" id="FNOW01000025">
    <property type="protein sequence ID" value="SDY03456.1"/>
    <property type="molecule type" value="Genomic_DNA"/>
</dbReference>
<dbReference type="RefSeq" id="WP_091333982.1">
    <property type="nucleotide sequence ID" value="NZ_FNOW01000025.1"/>
</dbReference>
<dbReference type="InterPro" id="IPR005358">
    <property type="entry name" value="Puta_zinc/iron-chelating_dom"/>
</dbReference>
<evidence type="ECO:0008006" key="3">
    <source>
        <dbReference type="Google" id="ProtNLM"/>
    </source>
</evidence>
<protein>
    <recommendedName>
        <fullName evidence="3">Zinc-or iron-chelating domain-containing protein</fullName>
    </recommendedName>
</protein>
<accession>A0A1H3GJG1</accession>
<gene>
    <name evidence="1" type="ORF">SAMN05421644_12529</name>
</gene>
<dbReference type="Proteomes" id="UP000198672">
    <property type="component" value="Unassembled WGS sequence"/>
</dbReference>
<keyword evidence="2" id="KW-1185">Reference proteome</keyword>
<organism evidence="1 2">
    <name type="scientific">Allochromatium warmingii</name>
    <name type="common">Chromatium warmingii</name>
    <dbReference type="NCBI Taxonomy" id="61595"/>
    <lineage>
        <taxon>Bacteria</taxon>
        <taxon>Pseudomonadati</taxon>
        <taxon>Pseudomonadota</taxon>
        <taxon>Gammaproteobacteria</taxon>
        <taxon>Chromatiales</taxon>
        <taxon>Chromatiaceae</taxon>
        <taxon>Allochromatium</taxon>
    </lineage>
</organism>
<proteinExistence type="predicted"/>
<name>A0A1H3GJG1_ALLWA</name>
<dbReference type="InterPro" id="IPR052572">
    <property type="entry name" value="UPF0153_domain"/>
</dbReference>
<sequence length="97" mass="10088">MTDSFIEAAPVRCRSGCAACCIAASITSAIPGMPHGKPAAVACVQLNPDLTCRLFGQPERPRVCGSLKPSVEMCGADRAHALAHLAELERLTAPNVS</sequence>